<dbReference type="EMBL" id="QXTE01000017">
    <property type="protein sequence ID" value="TFK13083.1"/>
    <property type="molecule type" value="Genomic_DNA"/>
</dbReference>
<proteinExistence type="predicted"/>
<evidence type="ECO:0000313" key="1">
    <source>
        <dbReference type="EMBL" id="TFK13083.1"/>
    </source>
</evidence>
<protein>
    <submittedName>
        <fullName evidence="1">Autism susceptibility protein 2</fullName>
    </submittedName>
</protein>
<name>A0A4D9EXK7_9SAUR</name>
<gene>
    <name evidence="1" type="ORF">DR999_PMT03506</name>
</gene>
<sequence>MLLSMAVSPALLPDFHVEISAGGYRTGSSFTSLWIPQIPCSCYHLSENPRRNLLRFPPHNIVQKVPPAEYDLTSIFTQTSERWGALIAGLGKKVEKPTT</sequence>
<reference evidence="1 2" key="2">
    <citation type="submission" date="2019-04" db="EMBL/GenBank/DDBJ databases">
        <title>The genome sequence of big-headed turtle.</title>
        <authorList>
            <person name="Gong S."/>
        </authorList>
    </citation>
    <scope>NUCLEOTIDE SEQUENCE [LARGE SCALE GENOMIC DNA]</scope>
    <source>
        <strain evidence="1">DO16091913</strain>
        <tissue evidence="1">Muscle</tissue>
    </source>
</reference>
<accession>A0A4D9EXK7</accession>
<evidence type="ECO:0000313" key="2">
    <source>
        <dbReference type="Proteomes" id="UP000297703"/>
    </source>
</evidence>
<dbReference type="Proteomes" id="UP000297703">
    <property type="component" value="Unassembled WGS sequence"/>
</dbReference>
<dbReference type="AlphaFoldDB" id="A0A4D9EXK7"/>
<comment type="caution">
    <text evidence="1">The sequence shown here is derived from an EMBL/GenBank/DDBJ whole genome shotgun (WGS) entry which is preliminary data.</text>
</comment>
<organism evidence="1 2">
    <name type="scientific">Platysternon megacephalum</name>
    <name type="common">big-headed turtle</name>
    <dbReference type="NCBI Taxonomy" id="55544"/>
    <lineage>
        <taxon>Eukaryota</taxon>
        <taxon>Metazoa</taxon>
        <taxon>Chordata</taxon>
        <taxon>Craniata</taxon>
        <taxon>Vertebrata</taxon>
        <taxon>Euteleostomi</taxon>
        <taxon>Archelosauria</taxon>
        <taxon>Testudinata</taxon>
        <taxon>Testudines</taxon>
        <taxon>Cryptodira</taxon>
        <taxon>Durocryptodira</taxon>
        <taxon>Testudinoidea</taxon>
        <taxon>Platysternidae</taxon>
        <taxon>Platysternon</taxon>
    </lineage>
</organism>
<keyword evidence="2" id="KW-1185">Reference proteome</keyword>
<reference evidence="1 2" key="1">
    <citation type="submission" date="2019-04" db="EMBL/GenBank/DDBJ databases">
        <title>Draft genome of the big-headed turtle Platysternon megacephalum.</title>
        <authorList>
            <person name="Gong S."/>
        </authorList>
    </citation>
    <scope>NUCLEOTIDE SEQUENCE [LARGE SCALE GENOMIC DNA]</scope>
    <source>
        <strain evidence="1">DO16091913</strain>
        <tissue evidence="1">Muscle</tissue>
    </source>
</reference>